<dbReference type="Gene3D" id="1.10.3210.10">
    <property type="entry name" value="Hypothetical protein af1432"/>
    <property type="match status" value="1"/>
</dbReference>
<evidence type="ECO:0000313" key="2">
    <source>
        <dbReference type="EMBL" id="HIV85434.1"/>
    </source>
</evidence>
<dbReference type="SMART" id="SM00471">
    <property type="entry name" value="HDc"/>
    <property type="match status" value="1"/>
</dbReference>
<comment type="caution">
    <text evidence="2">The sequence shown here is derived from an EMBL/GenBank/DDBJ whole genome shotgun (WGS) entry which is preliminary data.</text>
</comment>
<reference evidence="2" key="2">
    <citation type="submission" date="2021-04" db="EMBL/GenBank/DDBJ databases">
        <authorList>
            <person name="Gilroy R."/>
        </authorList>
    </citation>
    <scope>NUCLEOTIDE SEQUENCE</scope>
    <source>
        <strain evidence="2">5790</strain>
    </source>
</reference>
<dbReference type="CDD" id="cd00077">
    <property type="entry name" value="HDc"/>
    <property type="match status" value="1"/>
</dbReference>
<gene>
    <name evidence="2" type="ORF">H9900_01335</name>
</gene>
<dbReference type="EMBL" id="DXIJ01000028">
    <property type="protein sequence ID" value="HIV85434.1"/>
    <property type="molecule type" value="Genomic_DNA"/>
</dbReference>
<dbReference type="InterPro" id="IPR003607">
    <property type="entry name" value="HD/PDEase_dom"/>
</dbReference>
<proteinExistence type="predicted"/>
<dbReference type="Pfam" id="PF01966">
    <property type="entry name" value="HD"/>
    <property type="match status" value="1"/>
</dbReference>
<dbReference type="AlphaFoldDB" id="A0A9D1PP58"/>
<evidence type="ECO:0000259" key="1">
    <source>
        <dbReference type="SMART" id="SM00471"/>
    </source>
</evidence>
<dbReference type="SUPFAM" id="SSF109604">
    <property type="entry name" value="HD-domain/PDEase-like"/>
    <property type="match status" value="1"/>
</dbReference>
<sequence>MAEPLDKTYSNITFQDIVKNSEIKTYLEMGDKYLGTLGYTNHSLLHAQRVAKIAHMILVSLNYDKRTAELARIAGYMHDIGNVINRDDHAQSSAMMAFNMLNRMGMAPNEIAKIVGAIGNHDEGTGKPVNSLAAAVIIGDKTDVRRSRVRTRDPQNFDIHDRVNYAAVVSDVTVEPGIDNKESIIKMDLVIDADICSVTDYFEIFLSRMLMCRRAAERLKAVFELHVNGTKLT</sequence>
<evidence type="ECO:0000313" key="3">
    <source>
        <dbReference type="Proteomes" id="UP000824162"/>
    </source>
</evidence>
<name>A0A9D1PP58_9FIRM</name>
<dbReference type="Proteomes" id="UP000824162">
    <property type="component" value="Unassembled WGS sequence"/>
</dbReference>
<feature type="domain" description="HD/PDEase" evidence="1">
    <location>
        <begin position="39"/>
        <end position="154"/>
    </location>
</feature>
<reference evidence="2" key="1">
    <citation type="journal article" date="2021" name="PeerJ">
        <title>Extensive microbial diversity within the chicken gut microbiome revealed by metagenomics and culture.</title>
        <authorList>
            <person name="Gilroy R."/>
            <person name="Ravi A."/>
            <person name="Getino M."/>
            <person name="Pursley I."/>
            <person name="Horton D.L."/>
            <person name="Alikhan N.F."/>
            <person name="Baker D."/>
            <person name="Gharbi K."/>
            <person name="Hall N."/>
            <person name="Watson M."/>
            <person name="Adriaenssens E.M."/>
            <person name="Foster-Nyarko E."/>
            <person name="Jarju S."/>
            <person name="Secka A."/>
            <person name="Antonio M."/>
            <person name="Oren A."/>
            <person name="Chaudhuri R.R."/>
            <person name="La Ragione R."/>
            <person name="Hildebrand F."/>
            <person name="Pallen M.J."/>
        </authorList>
    </citation>
    <scope>NUCLEOTIDE SEQUENCE</scope>
    <source>
        <strain evidence="2">5790</strain>
    </source>
</reference>
<organism evidence="2 3">
    <name type="scientific">Candidatus Monoglobus merdigallinarum</name>
    <dbReference type="NCBI Taxonomy" id="2838698"/>
    <lineage>
        <taxon>Bacteria</taxon>
        <taxon>Bacillati</taxon>
        <taxon>Bacillota</taxon>
        <taxon>Clostridia</taxon>
        <taxon>Monoglobales</taxon>
        <taxon>Monoglobaceae</taxon>
        <taxon>Monoglobus</taxon>
    </lineage>
</organism>
<accession>A0A9D1PP58</accession>
<dbReference type="InterPro" id="IPR006674">
    <property type="entry name" value="HD_domain"/>
</dbReference>
<protein>
    <submittedName>
        <fullName evidence="2">HD domain-containing protein</fullName>
    </submittedName>
</protein>